<gene>
    <name evidence="1" type="ORF">MENTE1834_LOCUS4559</name>
</gene>
<sequence length="136" mass="15161">MDVYLRLTHSQLDIQLENVLLTEPKKQQQLNELLAQLLHIRNELTQLESREREAKNAAASAATRDSNKDETSSPKKALKTKNKGEKSSPRKESTNEETIKQQLPTTSGGPVEKEKSKGGGGSRLLKNTLKSLKKNL</sequence>
<proteinExistence type="predicted"/>
<evidence type="ECO:0000313" key="2">
    <source>
        <dbReference type="Proteomes" id="UP001497535"/>
    </source>
</evidence>
<evidence type="ECO:0000313" key="1">
    <source>
        <dbReference type="EMBL" id="CAK5020850.1"/>
    </source>
</evidence>
<accession>A0ACB0XWD6</accession>
<dbReference type="Proteomes" id="UP001497535">
    <property type="component" value="Unassembled WGS sequence"/>
</dbReference>
<keyword evidence="2" id="KW-1185">Reference proteome</keyword>
<dbReference type="EMBL" id="CAVMJV010000003">
    <property type="protein sequence ID" value="CAK5020850.1"/>
    <property type="molecule type" value="Genomic_DNA"/>
</dbReference>
<reference evidence="1" key="1">
    <citation type="submission" date="2023-11" db="EMBL/GenBank/DDBJ databases">
        <authorList>
            <person name="Poullet M."/>
        </authorList>
    </citation>
    <scope>NUCLEOTIDE SEQUENCE</scope>
    <source>
        <strain evidence="1">E1834</strain>
    </source>
</reference>
<name>A0ACB0XWD6_MELEN</name>
<protein>
    <submittedName>
        <fullName evidence="1">Uncharacterized protein</fullName>
    </submittedName>
</protein>
<comment type="caution">
    <text evidence="1">The sequence shown here is derived from an EMBL/GenBank/DDBJ whole genome shotgun (WGS) entry which is preliminary data.</text>
</comment>
<organism evidence="1 2">
    <name type="scientific">Meloidogyne enterolobii</name>
    <name type="common">Root-knot nematode worm</name>
    <name type="synonym">Meloidogyne mayaguensis</name>
    <dbReference type="NCBI Taxonomy" id="390850"/>
    <lineage>
        <taxon>Eukaryota</taxon>
        <taxon>Metazoa</taxon>
        <taxon>Ecdysozoa</taxon>
        <taxon>Nematoda</taxon>
        <taxon>Chromadorea</taxon>
        <taxon>Rhabditida</taxon>
        <taxon>Tylenchina</taxon>
        <taxon>Tylenchomorpha</taxon>
        <taxon>Tylenchoidea</taxon>
        <taxon>Meloidogynidae</taxon>
        <taxon>Meloidogyninae</taxon>
        <taxon>Meloidogyne</taxon>
    </lineage>
</organism>